<dbReference type="EMBL" id="RCIY01000002">
    <property type="protein sequence ID" value="TGG89882.1"/>
    <property type="molecule type" value="Genomic_DNA"/>
</dbReference>
<evidence type="ECO:0000313" key="2">
    <source>
        <dbReference type="EMBL" id="TGG89882.1"/>
    </source>
</evidence>
<dbReference type="InterPro" id="IPR029063">
    <property type="entry name" value="SAM-dependent_MTases_sf"/>
</dbReference>
<dbReference type="GO" id="GO:0008757">
    <property type="term" value="F:S-adenosylmethionine-dependent methyltransferase activity"/>
    <property type="evidence" value="ECO:0007669"/>
    <property type="project" value="InterPro"/>
</dbReference>
<dbReference type="InterPro" id="IPR013216">
    <property type="entry name" value="Methyltransf_11"/>
</dbReference>
<evidence type="ECO:0000256" key="1">
    <source>
        <dbReference type="SAM" id="MobiDB-lite"/>
    </source>
</evidence>
<dbReference type="PANTHER" id="PTHR43861">
    <property type="entry name" value="TRANS-ACONITATE 2-METHYLTRANSFERASE-RELATED"/>
    <property type="match status" value="1"/>
</dbReference>
<dbReference type="GO" id="GO:0017000">
    <property type="term" value="P:antibiotic biosynthetic process"/>
    <property type="evidence" value="ECO:0007669"/>
    <property type="project" value="UniProtKB-ARBA"/>
</dbReference>
<accession>A0A6C1CD67</accession>
<dbReference type="Proteomes" id="UP000298111">
    <property type="component" value="Unassembled WGS sequence"/>
</dbReference>
<dbReference type="RefSeq" id="WP_031175247.1">
    <property type="nucleotide sequence ID" value="NZ_BBQG01000017.1"/>
</dbReference>
<keyword evidence="2" id="KW-0489">Methyltransferase</keyword>
<dbReference type="AlphaFoldDB" id="A0A6C1CD67"/>
<proteinExistence type="predicted"/>
<feature type="region of interest" description="Disordered" evidence="1">
    <location>
        <begin position="198"/>
        <end position="237"/>
    </location>
</feature>
<sequence>MIRQELVARQLEERIAAHFEVGRRLRVLDVGLSDGAQALRLARWGHEVTGLEADPQKLAAVDAALEQEPEGIRARFRALAGSGQDTGAHFLPGAFDVVLCHDVLDQARDPDSTLAGLARVLDDGGLLSLVIPNVTARAMRPGLAGDWQTARAALTAEPAEGERFLRLETLTSFLSRIGVPMERWYGVGVFGAGGAPTGAASAAGGASTAGGAETAEAPDGTDTAQAAHTADTANPDTVDEAAVDAEERAGRLDPYRGVAPSLHLFGVRS</sequence>
<gene>
    <name evidence="2" type="ORF">D8771_00855</name>
</gene>
<dbReference type="CDD" id="cd02440">
    <property type="entry name" value="AdoMet_MTases"/>
    <property type="match status" value="1"/>
</dbReference>
<organism evidence="2 3">
    <name type="scientific">Streptomyces albus</name>
    <dbReference type="NCBI Taxonomy" id="1888"/>
    <lineage>
        <taxon>Bacteria</taxon>
        <taxon>Bacillati</taxon>
        <taxon>Actinomycetota</taxon>
        <taxon>Actinomycetes</taxon>
        <taxon>Kitasatosporales</taxon>
        <taxon>Streptomycetaceae</taxon>
        <taxon>Streptomyces</taxon>
    </lineage>
</organism>
<feature type="compositionally biased region" description="Low complexity" evidence="1">
    <location>
        <begin position="198"/>
        <end position="233"/>
    </location>
</feature>
<keyword evidence="2" id="KW-0808">Transferase</keyword>
<comment type="caution">
    <text evidence="2">The sequence shown here is derived from an EMBL/GenBank/DDBJ whole genome shotgun (WGS) entry which is preliminary data.</text>
</comment>
<name>A0A6C1CD67_9ACTN</name>
<reference evidence="2 3" key="1">
    <citation type="submission" date="2018-10" db="EMBL/GenBank/DDBJ databases">
        <title>Isolation of pseudouridimycin from Streptomyces albus DSM 40763.</title>
        <authorList>
            <person name="Rosenqvist P."/>
            <person name="Metsae-Ketelae M."/>
            <person name="Virta P."/>
        </authorList>
    </citation>
    <scope>NUCLEOTIDE SEQUENCE [LARGE SCALE GENOMIC DNA]</scope>
    <source>
        <strain evidence="2 3">DSM 40763</strain>
    </source>
</reference>
<protein>
    <submittedName>
        <fullName evidence="2">Methyltransferase domain-containing protein</fullName>
    </submittedName>
</protein>
<dbReference type="SUPFAM" id="SSF53335">
    <property type="entry name" value="S-adenosyl-L-methionine-dependent methyltransferases"/>
    <property type="match status" value="1"/>
</dbReference>
<evidence type="ECO:0000313" key="3">
    <source>
        <dbReference type="Proteomes" id="UP000298111"/>
    </source>
</evidence>
<dbReference type="GO" id="GO:0032259">
    <property type="term" value="P:methylation"/>
    <property type="evidence" value="ECO:0007669"/>
    <property type="project" value="UniProtKB-KW"/>
</dbReference>
<dbReference type="Pfam" id="PF08241">
    <property type="entry name" value="Methyltransf_11"/>
    <property type="match status" value="1"/>
</dbReference>
<dbReference type="GeneID" id="75184117"/>
<dbReference type="Gene3D" id="3.40.50.150">
    <property type="entry name" value="Vaccinia Virus protein VP39"/>
    <property type="match status" value="1"/>
</dbReference>